<feature type="transmembrane region" description="Helical" evidence="1">
    <location>
        <begin position="55"/>
        <end position="80"/>
    </location>
</feature>
<comment type="caution">
    <text evidence="2">The sequence shown here is derived from an EMBL/GenBank/DDBJ whole genome shotgun (WGS) entry which is preliminary data.</text>
</comment>
<keyword evidence="3" id="KW-1185">Reference proteome</keyword>
<sequence>MVATVDHRSDVLRCHHRNLQETPTVHRTKTLRGETLIRAHPTVRQIHHHGNHVVFVFYLVCVYSSFLHFLIIIHTSLLLLCV</sequence>
<dbReference type="Proteomes" id="UP001174909">
    <property type="component" value="Unassembled WGS sequence"/>
</dbReference>
<keyword evidence="1" id="KW-0812">Transmembrane</keyword>
<reference evidence="2" key="1">
    <citation type="submission" date="2023-03" db="EMBL/GenBank/DDBJ databases">
        <authorList>
            <person name="Steffen K."/>
            <person name="Cardenas P."/>
        </authorList>
    </citation>
    <scope>NUCLEOTIDE SEQUENCE</scope>
</reference>
<name>A0AA35RLS1_GEOBA</name>
<evidence type="ECO:0000256" key="1">
    <source>
        <dbReference type="SAM" id="Phobius"/>
    </source>
</evidence>
<accession>A0AA35RLS1</accession>
<dbReference type="AlphaFoldDB" id="A0AA35RLS1"/>
<dbReference type="EMBL" id="CASHTH010001259">
    <property type="protein sequence ID" value="CAI8013417.1"/>
    <property type="molecule type" value="Genomic_DNA"/>
</dbReference>
<keyword evidence="1" id="KW-1133">Transmembrane helix</keyword>
<evidence type="ECO:0000313" key="3">
    <source>
        <dbReference type="Proteomes" id="UP001174909"/>
    </source>
</evidence>
<protein>
    <submittedName>
        <fullName evidence="2">Uncharacterized protein</fullName>
    </submittedName>
</protein>
<evidence type="ECO:0000313" key="2">
    <source>
        <dbReference type="EMBL" id="CAI8013417.1"/>
    </source>
</evidence>
<gene>
    <name evidence="2" type="ORF">GBAR_LOCUS8508</name>
</gene>
<proteinExistence type="predicted"/>
<organism evidence="2 3">
    <name type="scientific">Geodia barretti</name>
    <name type="common">Barrett's horny sponge</name>
    <dbReference type="NCBI Taxonomy" id="519541"/>
    <lineage>
        <taxon>Eukaryota</taxon>
        <taxon>Metazoa</taxon>
        <taxon>Porifera</taxon>
        <taxon>Demospongiae</taxon>
        <taxon>Heteroscleromorpha</taxon>
        <taxon>Tetractinellida</taxon>
        <taxon>Astrophorina</taxon>
        <taxon>Geodiidae</taxon>
        <taxon>Geodia</taxon>
    </lineage>
</organism>
<keyword evidence="1" id="KW-0472">Membrane</keyword>